<dbReference type="OrthoDB" id="3359487at2759"/>
<dbReference type="EMBL" id="KN839246">
    <property type="protein sequence ID" value="KIJ90219.1"/>
    <property type="molecule type" value="Genomic_DNA"/>
</dbReference>
<name>A0A0C9WGX8_9AGAR</name>
<evidence type="ECO:0000313" key="1">
    <source>
        <dbReference type="EMBL" id="KIJ90219.1"/>
    </source>
</evidence>
<dbReference type="Proteomes" id="UP000054477">
    <property type="component" value="Unassembled WGS sequence"/>
</dbReference>
<sequence length="207" mass="24126">QLHKIAFSIKNSTTIILPQWYVTLAELNLKAHMMPRDISMCWNLTFDMVDFTIDYQPAIDAITANHDMKDAEEWTIAKELCDTLKHGTLFFSCNTPNISTVIPVMDHIDQHLATFAENPCYSTAIHTALAIGKRTLNHYYNKTDHSKVYRIAMGKLDYIFKYFLSFLKLLLVLHPCHKLQYFKTAGWEEEWVDAAEQIVHNEFDQMY</sequence>
<gene>
    <name evidence="1" type="ORF">K443DRAFT_68183</name>
</gene>
<dbReference type="AlphaFoldDB" id="A0A0C9WGX8"/>
<proteinExistence type="predicted"/>
<keyword evidence="2" id="KW-1185">Reference proteome</keyword>
<protein>
    <submittedName>
        <fullName evidence="1">Uncharacterized protein</fullName>
    </submittedName>
</protein>
<feature type="non-terminal residue" evidence="1">
    <location>
        <position position="207"/>
    </location>
</feature>
<organism evidence="1 2">
    <name type="scientific">Laccaria amethystina LaAM-08-1</name>
    <dbReference type="NCBI Taxonomy" id="1095629"/>
    <lineage>
        <taxon>Eukaryota</taxon>
        <taxon>Fungi</taxon>
        <taxon>Dikarya</taxon>
        <taxon>Basidiomycota</taxon>
        <taxon>Agaricomycotina</taxon>
        <taxon>Agaricomycetes</taxon>
        <taxon>Agaricomycetidae</taxon>
        <taxon>Agaricales</taxon>
        <taxon>Agaricineae</taxon>
        <taxon>Hydnangiaceae</taxon>
        <taxon>Laccaria</taxon>
    </lineage>
</organism>
<accession>A0A0C9WGX8</accession>
<feature type="non-terminal residue" evidence="1">
    <location>
        <position position="1"/>
    </location>
</feature>
<evidence type="ECO:0000313" key="2">
    <source>
        <dbReference type="Proteomes" id="UP000054477"/>
    </source>
</evidence>
<dbReference type="HOGENOM" id="CLU_099691_0_0_1"/>
<reference evidence="1 2" key="1">
    <citation type="submission" date="2014-04" db="EMBL/GenBank/DDBJ databases">
        <authorList>
            <consortium name="DOE Joint Genome Institute"/>
            <person name="Kuo A."/>
            <person name="Kohler A."/>
            <person name="Nagy L.G."/>
            <person name="Floudas D."/>
            <person name="Copeland A."/>
            <person name="Barry K.W."/>
            <person name="Cichocki N."/>
            <person name="Veneault-Fourrey C."/>
            <person name="LaButti K."/>
            <person name="Lindquist E.A."/>
            <person name="Lipzen A."/>
            <person name="Lundell T."/>
            <person name="Morin E."/>
            <person name="Murat C."/>
            <person name="Sun H."/>
            <person name="Tunlid A."/>
            <person name="Henrissat B."/>
            <person name="Grigoriev I.V."/>
            <person name="Hibbett D.S."/>
            <person name="Martin F."/>
            <person name="Nordberg H.P."/>
            <person name="Cantor M.N."/>
            <person name="Hua S.X."/>
        </authorList>
    </citation>
    <scope>NUCLEOTIDE SEQUENCE [LARGE SCALE GENOMIC DNA]</scope>
    <source>
        <strain evidence="1 2">LaAM-08-1</strain>
    </source>
</reference>
<reference evidence="2" key="2">
    <citation type="submission" date="2015-01" db="EMBL/GenBank/DDBJ databases">
        <title>Evolutionary Origins and Diversification of the Mycorrhizal Mutualists.</title>
        <authorList>
            <consortium name="DOE Joint Genome Institute"/>
            <consortium name="Mycorrhizal Genomics Consortium"/>
            <person name="Kohler A."/>
            <person name="Kuo A."/>
            <person name="Nagy L.G."/>
            <person name="Floudas D."/>
            <person name="Copeland A."/>
            <person name="Barry K.W."/>
            <person name="Cichocki N."/>
            <person name="Veneault-Fourrey C."/>
            <person name="LaButti K."/>
            <person name="Lindquist E.A."/>
            <person name="Lipzen A."/>
            <person name="Lundell T."/>
            <person name="Morin E."/>
            <person name="Murat C."/>
            <person name="Riley R."/>
            <person name="Ohm R."/>
            <person name="Sun H."/>
            <person name="Tunlid A."/>
            <person name="Henrissat B."/>
            <person name="Grigoriev I.V."/>
            <person name="Hibbett D.S."/>
            <person name="Martin F."/>
        </authorList>
    </citation>
    <scope>NUCLEOTIDE SEQUENCE [LARGE SCALE GENOMIC DNA]</scope>
    <source>
        <strain evidence="2">LaAM-08-1</strain>
    </source>
</reference>